<evidence type="ECO:0000256" key="8">
    <source>
        <dbReference type="SAM" id="SignalP"/>
    </source>
</evidence>
<evidence type="ECO:0000256" key="2">
    <source>
        <dbReference type="ARBA" id="ARBA00009634"/>
    </source>
</evidence>
<name>A0A336LMJ0_CULSO</name>
<dbReference type="SUPFAM" id="SSF52200">
    <property type="entry name" value="Toll/Interleukin receptor TIR domain"/>
    <property type="match status" value="1"/>
</dbReference>
<dbReference type="AlphaFoldDB" id="A0A336LMJ0"/>
<evidence type="ECO:0000256" key="7">
    <source>
        <dbReference type="SAM" id="Phobius"/>
    </source>
</evidence>
<gene>
    <name evidence="10" type="primary">CSON011179</name>
</gene>
<dbReference type="VEuPathDB" id="VectorBase:CSON011179"/>
<dbReference type="InterPro" id="IPR001611">
    <property type="entry name" value="Leu-rich_rpt"/>
</dbReference>
<dbReference type="PROSITE" id="PS51450">
    <property type="entry name" value="LRR"/>
    <property type="match status" value="1"/>
</dbReference>
<comment type="subcellular location">
    <subcellularLocation>
        <location evidence="1">Membrane</location>
        <topology evidence="1">Single-pass membrane protein</topology>
    </subcellularLocation>
</comment>
<keyword evidence="3 7" id="KW-0812">Transmembrane</keyword>
<dbReference type="SMART" id="SM00255">
    <property type="entry name" value="TIR"/>
    <property type="match status" value="1"/>
</dbReference>
<dbReference type="Pfam" id="PF13676">
    <property type="entry name" value="TIR_2"/>
    <property type="match status" value="1"/>
</dbReference>
<feature type="signal peptide" evidence="8">
    <location>
        <begin position="1"/>
        <end position="21"/>
    </location>
</feature>
<evidence type="ECO:0000256" key="6">
    <source>
        <dbReference type="ARBA" id="ARBA00023136"/>
    </source>
</evidence>
<dbReference type="GO" id="GO:0038023">
    <property type="term" value="F:signaling receptor activity"/>
    <property type="evidence" value="ECO:0007669"/>
    <property type="project" value="TreeGrafter"/>
</dbReference>
<comment type="similarity">
    <text evidence="2">Belongs to the Toll-like receptor family.</text>
</comment>
<keyword evidence="4 8" id="KW-0732">Signal</keyword>
<organism evidence="10">
    <name type="scientific">Culicoides sonorensis</name>
    <name type="common">Biting midge</name>
    <dbReference type="NCBI Taxonomy" id="179676"/>
    <lineage>
        <taxon>Eukaryota</taxon>
        <taxon>Metazoa</taxon>
        <taxon>Ecdysozoa</taxon>
        <taxon>Arthropoda</taxon>
        <taxon>Hexapoda</taxon>
        <taxon>Insecta</taxon>
        <taxon>Pterygota</taxon>
        <taxon>Neoptera</taxon>
        <taxon>Endopterygota</taxon>
        <taxon>Diptera</taxon>
        <taxon>Nematocera</taxon>
        <taxon>Chironomoidea</taxon>
        <taxon>Ceratopogonidae</taxon>
        <taxon>Ceratopogoninae</taxon>
        <taxon>Culicoides</taxon>
        <taxon>Monoculicoides</taxon>
    </lineage>
</organism>
<dbReference type="InterPro" id="IPR035897">
    <property type="entry name" value="Toll_tir_struct_dom_sf"/>
</dbReference>
<accession>A0A336LMJ0</accession>
<dbReference type="PANTHER" id="PTHR24365:SF541">
    <property type="entry name" value="PROTEIN TOLL-RELATED"/>
    <property type="match status" value="1"/>
</dbReference>
<dbReference type="InterPro" id="IPR000157">
    <property type="entry name" value="TIR_dom"/>
</dbReference>
<dbReference type="OMA" id="WLLAWIR"/>
<dbReference type="Gene3D" id="3.40.50.10140">
    <property type="entry name" value="Toll/interleukin-1 receptor homology (TIR) domain"/>
    <property type="match status" value="1"/>
</dbReference>
<evidence type="ECO:0000256" key="3">
    <source>
        <dbReference type="ARBA" id="ARBA00022692"/>
    </source>
</evidence>
<feature type="domain" description="TIR" evidence="9">
    <location>
        <begin position="670"/>
        <end position="806"/>
    </location>
</feature>
<dbReference type="Gene3D" id="3.80.10.10">
    <property type="entry name" value="Ribonuclease Inhibitor"/>
    <property type="match status" value="2"/>
</dbReference>
<feature type="chain" id="PRO_5016457321" evidence="8">
    <location>
        <begin position="22"/>
        <end position="814"/>
    </location>
</feature>
<keyword evidence="6 7" id="KW-0472">Membrane</keyword>
<dbReference type="SUPFAM" id="SSF52058">
    <property type="entry name" value="L domain-like"/>
    <property type="match status" value="2"/>
</dbReference>
<dbReference type="PANTHER" id="PTHR24365">
    <property type="entry name" value="TOLL-LIKE RECEPTOR"/>
    <property type="match status" value="1"/>
</dbReference>
<dbReference type="InterPro" id="IPR032675">
    <property type="entry name" value="LRR_dom_sf"/>
</dbReference>
<dbReference type="EMBL" id="UFQT01000047">
    <property type="protein sequence ID" value="SSX18935.1"/>
    <property type="molecule type" value="Genomic_DNA"/>
</dbReference>
<evidence type="ECO:0000259" key="9">
    <source>
        <dbReference type="PROSITE" id="PS50104"/>
    </source>
</evidence>
<evidence type="ECO:0000256" key="1">
    <source>
        <dbReference type="ARBA" id="ARBA00004167"/>
    </source>
</evidence>
<proteinExistence type="inferred from homology"/>
<evidence type="ECO:0000256" key="5">
    <source>
        <dbReference type="ARBA" id="ARBA00022989"/>
    </source>
</evidence>
<dbReference type="PROSITE" id="PS50104">
    <property type="entry name" value="TIR"/>
    <property type="match status" value="1"/>
</dbReference>
<feature type="transmembrane region" description="Helical" evidence="7">
    <location>
        <begin position="621"/>
        <end position="641"/>
    </location>
</feature>
<evidence type="ECO:0000256" key="4">
    <source>
        <dbReference type="ARBA" id="ARBA00022729"/>
    </source>
</evidence>
<keyword evidence="5 7" id="KW-1133">Transmembrane helix</keyword>
<dbReference type="GO" id="GO:0005886">
    <property type="term" value="C:plasma membrane"/>
    <property type="evidence" value="ECO:0007669"/>
    <property type="project" value="TreeGrafter"/>
</dbReference>
<sequence>MGFIYLIIFIVIIISKSCVFATEDFKLDFDSFGNYLYVICEKNKTVDLDKFKEKVDELKIKAEDPIHLLQIEYCRPSFSAYALINITENETKSKIHVLELKELQFDDPAFFNGVDDLKDFMISIEGNKEKLPSNVFSKMQKLKNIKLQIDDPENLPEVSILQSLKSLYIITGGPTVPVKQSIYRTLLSDILSHVTHDIIEFHLEATYVKNISTELSVDSFSHHISLEKLYLSLGIEKIHEKTFAGLKNLTILNLASNKLKEFRTNYLPDSLKILELNGNQIKKLTFEKPFINLIALDLTYSKVESFELDLIDKLKNLEKLDLKNNPLRHLKILSSDVVPLKQLNLKNVSLDEPDVWVWALLHFKTTSTDLSDTYQLCNCDSMDIIEELNKNITGREDIRDVSLRIDKCRVPVSNFLILTDLPDFPCPNQTQDCGFYVARPPTNRNQWSAVPNEYFFIFNCSYPMIDNPDSAYKDELIKRMFNRMFNEQKYNDKYFFIYHGQMKSLPMLSKLTLENEQSISVYASNTGISKIERSHLPNTNFANLNLMNNNIKKLDMNVLEHLSQKNTKLNLSGNPLICDCSHVKMVRKITSLQVLDLNQMKCNDGILFNEDRELCISPGTVLLYFLSAVLAVIAIGLAFYLRNSLEIKVFIYSRGWFPAYFRPTSDDIEYQYDAFLSYSEKDEKFVMKILKLLEENSDPPFKVCYHHRDWMVGERIDHQIIRSVDESRKTIIVLSRNFLESHWSNMEFITAHYKMLEEKSPKILLILHGEIDTRSDLTPELKSYIKTTTYLKSDDQWFKKKLLYALRRPVAQEN</sequence>
<evidence type="ECO:0000313" key="10">
    <source>
        <dbReference type="EMBL" id="SSX18935.1"/>
    </source>
</evidence>
<dbReference type="GO" id="GO:0007165">
    <property type="term" value="P:signal transduction"/>
    <property type="evidence" value="ECO:0007669"/>
    <property type="project" value="InterPro"/>
</dbReference>
<protein>
    <submittedName>
        <fullName evidence="10">CSON011179 protein</fullName>
    </submittedName>
</protein>
<reference evidence="10" key="1">
    <citation type="submission" date="2018-07" db="EMBL/GenBank/DDBJ databases">
        <authorList>
            <person name="Quirk P.G."/>
            <person name="Krulwich T.A."/>
        </authorList>
    </citation>
    <scope>NUCLEOTIDE SEQUENCE</scope>
</reference>